<gene>
    <name evidence="2" type="ORF">CERZMDRAFT_16865</name>
</gene>
<reference evidence="2" key="1">
    <citation type="journal article" date="2020" name="Stud. Mycol.">
        <title>101 Dothideomycetes genomes: a test case for predicting lifestyles and emergence of pathogens.</title>
        <authorList>
            <person name="Haridas S."/>
            <person name="Albert R."/>
            <person name="Binder M."/>
            <person name="Bloem J."/>
            <person name="Labutti K."/>
            <person name="Salamov A."/>
            <person name="Andreopoulos B."/>
            <person name="Baker S."/>
            <person name="Barry K."/>
            <person name="Bills G."/>
            <person name="Bluhm B."/>
            <person name="Cannon C."/>
            <person name="Castanera R."/>
            <person name="Culley D."/>
            <person name="Daum C."/>
            <person name="Ezra D."/>
            <person name="Gonzalez J."/>
            <person name="Henrissat B."/>
            <person name="Kuo A."/>
            <person name="Liang C."/>
            <person name="Lipzen A."/>
            <person name="Lutzoni F."/>
            <person name="Magnuson J."/>
            <person name="Mondo S."/>
            <person name="Nolan M."/>
            <person name="Ohm R."/>
            <person name="Pangilinan J."/>
            <person name="Park H.-J."/>
            <person name="Ramirez L."/>
            <person name="Alfaro M."/>
            <person name="Sun H."/>
            <person name="Tritt A."/>
            <person name="Yoshinaga Y."/>
            <person name="Zwiers L.-H."/>
            <person name="Turgeon B."/>
            <person name="Goodwin S."/>
            <person name="Spatafora J."/>
            <person name="Crous P."/>
            <person name="Grigoriev I."/>
        </authorList>
    </citation>
    <scope>NUCLEOTIDE SEQUENCE</scope>
    <source>
        <strain evidence="2">SCOH1-5</strain>
    </source>
</reference>
<dbReference type="Proteomes" id="UP000799539">
    <property type="component" value="Unassembled WGS sequence"/>
</dbReference>
<feature type="domain" description="3'-5' exonuclease" evidence="1">
    <location>
        <begin position="18"/>
        <end position="116"/>
    </location>
</feature>
<evidence type="ECO:0000259" key="1">
    <source>
        <dbReference type="Pfam" id="PF01612"/>
    </source>
</evidence>
<proteinExistence type="predicted"/>
<dbReference type="PANTHER" id="PTHR43040">
    <property type="entry name" value="RIBONUCLEASE D"/>
    <property type="match status" value="1"/>
</dbReference>
<keyword evidence="3" id="KW-1185">Reference proteome</keyword>
<dbReference type="EMBL" id="ML992682">
    <property type="protein sequence ID" value="KAF2210293.1"/>
    <property type="molecule type" value="Genomic_DNA"/>
</dbReference>
<dbReference type="AlphaFoldDB" id="A0A6A6FAD3"/>
<dbReference type="GO" id="GO:0006139">
    <property type="term" value="P:nucleobase-containing compound metabolic process"/>
    <property type="evidence" value="ECO:0007669"/>
    <property type="project" value="InterPro"/>
</dbReference>
<organism evidence="2 3">
    <name type="scientific">Cercospora zeae-maydis SCOH1-5</name>
    <dbReference type="NCBI Taxonomy" id="717836"/>
    <lineage>
        <taxon>Eukaryota</taxon>
        <taxon>Fungi</taxon>
        <taxon>Dikarya</taxon>
        <taxon>Ascomycota</taxon>
        <taxon>Pezizomycotina</taxon>
        <taxon>Dothideomycetes</taxon>
        <taxon>Dothideomycetidae</taxon>
        <taxon>Mycosphaerellales</taxon>
        <taxon>Mycosphaerellaceae</taxon>
        <taxon>Cercospora</taxon>
    </lineage>
</organism>
<dbReference type="PANTHER" id="PTHR43040:SF1">
    <property type="entry name" value="RIBONUCLEASE D"/>
    <property type="match status" value="1"/>
</dbReference>
<evidence type="ECO:0000313" key="2">
    <source>
        <dbReference type="EMBL" id="KAF2210293.1"/>
    </source>
</evidence>
<feature type="non-terminal residue" evidence="2">
    <location>
        <position position="1"/>
    </location>
</feature>
<dbReference type="InterPro" id="IPR036397">
    <property type="entry name" value="RNaseH_sf"/>
</dbReference>
<dbReference type="Gene3D" id="3.30.420.10">
    <property type="entry name" value="Ribonuclease H-like superfamily/Ribonuclease H"/>
    <property type="match status" value="1"/>
</dbReference>
<accession>A0A6A6FAD3</accession>
<feature type="non-terminal residue" evidence="2">
    <location>
        <position position="169"/>
    </location>
</feature>
<name>A0A6A6FAD3_9PEZI</name>
<protein>
    <recommendedName>
        <fullName evidence="1">3'-5' exonuclease domain-containing protein</fullName>
    </recommendedName>
</protein>
<dbReference type="OrthoDB" id="26838at2759"/>
<dbReference type="Pfam" id="PF01612">
    <property type="entry name" value="DNA_pol_A_exo1"/>
    <property type="match status" value="1"/>
</dbReference>
<dbReference type="SUPFAM" id="SSF53098">
    <property type="entry name" value="Ribonuclease H-like"/>
    <property type="match status" value="1"/>
</dbReference>
<dbReference type="GO" id="GO:0008408">
    <property type="term" value="F:3'-5' exonuclease activity"/>
    <property type="evidence" value="ECO:0007669"/>
    <property type="project" value="InterPro"/>
</dbReference>
<dbReference type="GO" id="GO:0003676">
    <property type="term" value="F:nucleic acid binding"/>
    <property type="evidence" value="ECO:0007669"/>
    <property type="project" value="InterPro"/>
</dbReference>
<dbReference type="InterPro" id="IPR012337">
    <property type="entry name" value="RNaseH-like_sf"/>
</dbReference>
<dbReference type="InterPro" id="IPR002562">
    <property type="entry name" value="3'-5'_exonuclease_dom"/>
</dbReference>
<sequence>VDNTILLKKFLDNLDDSSGQAPRLFVDLEGNNLSRHGTISLITVLLESEKEVYLIDVTTLGHITFTTRGVDDQNFQSVLESPKVIKVFFDIRNDSDALFSLSGIRVAGIEDLQLMELASRTFPKRHVNGLAKCIERDASINFLERRKWQAIKGKGQDLFDPSRGGSYAL</sequence>
<evidence type="ECO:0000313" key="3">
    <source>
        <dbReference type="Proteomes" id="UP000799539"/>
    </source>
</evidence>